<evidence type="ECO:0000256" key="2">
    <source>
        <dbReference type="ARBA" id="ARBA00022448"/>
    </source>
</evidence>
<evidence type="ECO:0000313" key="9">
    <source>
        <dbReference type="EMBL" id="KEK24356.1"/>
    </source>
</evidence>
<protein>
    <submittedName>
        <fullName evidence="9">MFS transporter</fullName>
    </submittedName>
</protein>
<dbReference type="CDD" id="cd06173">
    <property type="entry name" value="MFS_MefA_like"/>
    <property type="match status" value="1"/>
</dbReference>
<dbReference type="RefSeq" id="WP_033674428.1">
    <property type="nucleotide sequence ID" value="NZ_JOTM01000007.1"/>
</dbReference>
<dbReference type="EMBL" id="JOTM01000007">
    <property type="protein sequence ID" value="KEK24356.1"/>
    <property type="molecule type" value="Genomic_DNA"/>
</dbReference>
<proteinExistence type="predicted"/>
<keyword evidence="2" id="KW-0813">Transport</keyword>
<comment type="subcellular location">
    <subcellularLocation>
        <location evidence="1">Cell membrane</location>
        <topology evidence="1">Multi-pass membrane protein</topology>
    </subcellularLocation>
</comment>
<dbReference type="InterPro" id="IPR020846">
    <property type="entry name" value="MFS_dom"/>
</dbReference>
<evidence type="ECO:0000256" key="1">
    <source>
        <dbReference type="ARBA" id="ARBA00004651"/>
    </source>
</evidence>
<keyword evidence="5 7" id="KW-1133">Transmembrane helix</keyword>
<dbReference type="eggNOG" id="COG2271">
    <property type="taxonomic scope" value="Bacteria"/>
</dbReference>
<evidence type="ECO:0000256" key="5">
    <source>
        <dbReference type="ARBA" id="ARBA00022989"/>
    </source>
</evidence>
<feature type="transmembrane region" description="Helical" evidence="7">
    <location>
        <begin position="312"/>
        <end position="333"/>
    </location>
</feature>
<feature type="transmembrane region" description="Helical" evidence="7">
    <location>
        <begin position="253"/>
        <end position="276"/>
    </location>
</feature>
<keyword evidence="10" id="KW-1185">Reference proteome</keyword>
<evidence type="ECO:0000256" key="7">
    <source>
        <dbReference type="SAM" id="Phobius"/>
    </source>
</evidence>
<gene>
    <name evidence="9" type="ORF">BAGA_26810</name>
</gene>
<dbReference type="Gene3D" id="1.20.1250.20">
    <property type="entry name" value="MFS general substrate transporter like domains"/>
    <property type="match status" value="1"/>
</dbReference>
<dbReference type="GO" id="GO:0022857">
    <property type="term" value="F:transmembrane transporter activity"/>
    <property type="evidence" value="ECO:0007669"/>
    <property type="project" value="InterPro"/>
</dbReference>
<dbReference type="PANTHER" id="PTHR43266">
    <property type="entry name" value="MACROLIDE-EFFLUX PROTEIN"/>
    <property type="match status" value="1"/>
</dbReference>
<dbReference type="InterPro" id="IPR036259">
    <property type="entry name" value="MFS_trans_sf"/>
</dbReference>
<keyword evidence="4 7" id="KW-0812">Transmembrane</keyword>
<reference evidence="9 10" key="1">
    <citation type="submission" date="2014-06" db="EMBL/GenBank/DDBJ databases">
        <title>Draft genome sequence of Bacillus gaemokensis JCM 15801 (MCCC 1A00707).</title>
        <authorList>
            <person name="Lai Q."/>
            <person name="Liu Y."/>
            <person name="Shao Z."/>
        </authorList>
    </citation>
    <scope>NUCLEOTIDE SEQUENCE [LARGE SCALE GENOMIC DNA]</scope>
    <source>
        <strain evidence="9 10">JCM 15801</strain>
    </source>
</reference>
<dbReference type="Proteomes" id="UP000027778">
    <property type="component" value="Unassembled WGS sequence"/>
</dbReference>
<keyword evidence="6 7" id="KW-0472">Membrane</keyword>
<feature type="transmembrane region" description="Helical" evidence="7">
    <location>
        <begin position="75"/>
        <end position="93"/>
    </location>
</feature>
<dbReference type="Pfam" id="PF07690">
    <property type="entry name" value="MFS_1"/>
    <property type="match status" value="1"/>
</dbReference>
<feature type="transmembrane region" description="Helical" evidence="7">
    <location>
        <begin position="169"/>
        <end position="190"/>
    </location>
</feature>
<feature type="transmembrane region" description="Helical" evidence="7">
    <location>
        <begin position="345"/>
        <end position="363"/>
    </location>
</feature>
<dbReference type="PROSITE" id="PS50850">
    <property type="entry name" value="MFS"/>
    <property type="match status" value="1"/>
</dbReference>
<feature type="transmembrane region" description="Helical" evidence="7">
    <location>
        <begin position="210"/>
        <end position="233"/>
    </location>
</feature>
<dbReference type="GO" id="GO:0005886">
    <property type="term" value="C:plasma membrane"/>
    <property type="evidence" value="ECO:0007669"/>
    <property type="project" value="UniProtKB-SubCell"/>
</dbReference>
<sequence>MKALFRNRAFMLVMASDILQQFAIWIRNMALLYFIMERTNNDPVSVSLLSVMEYAPIFIFSFIGGALADRWNPKRTMVAGDILSLLSIIGIVLLLKLDYWQAIFFAAFVSAIVGQFSQPSSSRIFKRYVEEKHVANAIAINQTLQSLFIIFGPVVGSIVYIQFGLFTSLYSLIGLFVLSAITLSFLPRWIEKEKTVSTSLRNDIKEGWRYVLQTKNLCMITITFAIMGLAVGLTNPLEVFLVIERLGMEKEAVQYLAAADGIGMLIGGIVAAVFASKVHPKKMFVFGMVMLAMSFLVEGLSTSFWITSLMRFGTGICLACVNVVVGTLMIKLVPEEMVGRVNGTILPLFMGAVLIGNSLAGGLKEMTSIIAVFSIAMLLILLAVLPILRMKINEEVGNKQEDTNKKELTDSFV</sequence>
<keyword evidence="3" id="KW-1003">Cell membrane</keyword>
<feature type="transmembrane region" description="Helical" evidence="7">
    <location>
        <begin position="369"/>
        <end position="388"/>
    </location>
</feature>
<organism evidence="9 10">
    <name type="scientific">Bacillus gaemokensis</name>
    <dbReference type="NCBI Taxonomy" id="574375"/>
    <lineage>
        <taxon>Bacteria</taxon>
        <taxon>Bacillati</taxon>
        <taxon>Bacillota</taxon>
        <taxon>Bacilli</taxon>
        <taxon>Bacillales</taxon>
        <taxon>Bacillaceae</taxon>
        <taxon>Bacillus</taxon>
        <taxon>Bacillus cereus group</taxon>
    </lineage>
</organism>
<comment type="caution">
    <text evidence="9">The sequence shown here is derived from an EMBL/GenBank/DDBJ whole genome shotgun (WGS) entry which is preliminary data.</text>
</comment>
<evidence type="ECO:0000259" key="8">
    <source>
        <dbReference type="PROSITE" id="PS50850"/>
    </source>
</evidence>
<evidence type="ECO:0000256" key="6">
    <source>
        <dbReference type="ARBA" id="ARBA00023136"/>
    </source>
</evidence>
<feature type="transmembrane region" description="Helical" evidence="7">
    <location>
        <begin position="48"/>
        <end position="68"/>
    </location>
</feature>
<accession>A0A073KCW2</accession>
<name>A0A073KCW2_9BACI</name>
<dbReference type="PANTHER" id="PTHR43266:SF8">
    <property type="entry name" value="MACROLIDE-EFFLUX PROTEIN"/>
    <property type="match status" value="1"/>
</dbReference>
<evidence type="ECO:0000256" key="3">
    <source>
        <dbReference type="ARBA" id="ARBA00022475"/>
    </source>
</evidence>
<feature type="transmembrane region" description="Helical" evidence="7">
    <location>
        <begin position="138"/>
        <end position="163"/>
    </location>
</feature>
<dbReference type="AlphaFoldDB" id="A0A073KCW2"/>
<dbReference type="InterPro" id="IPR011701">
    <property type="entry name" value="MFS"/>
</dbReference>
<dbReference type="OrthoDB" id="2942684at2"/>
<evidence type="ECO:0000256" key="4">
    <source>
        <dbReference type="ARBA" id="ARBA00022692"/>
    </source>
</evidence>
<dbReference type="SUPFAM" id="SSF103473">
    <property type="entry name" value="MFS general substrate transporter"/>
    <property type="match status" value="1"/>
</dbReference>
<dbReference type="STRING" id="574375.AZF08_18545"/>
<feature type="domain" description="Major facilitator superfamily (MFS) profile" evidence="8">
    <location>
        <begin position="216"/>
        <end position="413"/>
    </location>
</feature>
<feature type="transmembrane region" description="Helical" evidence="7">
    <location>
        <begin position="99"/>
        <end position="117"/>
    </location>
</feature>
<evidence type="ECO:0000313" key="10">
    <source>
        <dbReference type="Proteomes" id="UP000027778"/>
    </source>
</evidence>
<feature type="transmembrane region" description="Helical" evidence="7">
    <location>
        <begin position="283"/>
        <end position="306"/>
    </location>
</feature>